<feature type="region of interest" description="Disordered" evidence="1">
    <location>
        <begin position="111"/>
        <end position="147"/>
    </location>
</feature>
<dbReference type="CDD" id="cd17470">
    <property type="entry name" value="T3SS_Flik_C"/>
    <property type="match status" value="1"/>
</dbReference>
<evidence type="ECO:0000313" key="3">
    <source>
        <dbReference type="EMBL" id="RJK94509.1"/>
    </source>
</evidence>
<evidence type="ECO:0000256" key="1">
    <source>
        <dbReference type="SAM" id="MobiDB-lite"/>
    </source>
</evidence>
<dbReference type="Proteomes" id="UP000285530">
    <property type="component" value="Unassembled WGS sequence"/>
</dbReference>
<keyword evidence="4" id="KW-1185">Reference proteome</keyword>
<dbReference type="Pfam" id="PF02120">
    <property type="entry name" value="Flg_hook"/>
    <property type="match status" value="1"/>
</dbReference>
<keyword evidence="3" id="KW-0282">Flagellum</keyword>
<comment type="caution">
    <text evidence="3">The sequence shown here is derived from an EMBL/GenBank/DDBJ whole genome shotgun (WGS) entry which is preliminary data.</text>
</comment>
<dbReference type="OrthoDB" id="7203912at2"/>
<protein>
    <submittedName>
        <fullName evidence="3">Flagellar hook-length control protein FliK</fullName>
    </submittedName>
</protein>
<keyword evidence="3" id="KW-0966">Cell projection</keyword>
<reference evidence="3 4" key="1">
    <citation type="submission" date="2018-09" db="EMBL/GenBank/DDBJ databases">
        <title>Paracoccus onubensis nov. sp. a moderate halophilic bacterium isolated from Gruta de las Maravillas (Aracena, Spain).</title>
        <authorList>
            <person name="Jurado V."/>
            <person name="Gutierrez-Patricio S."/>
            <person name="Gonzalez-Pimentel J.L."/>
            <person name="Laiz L."/>
            <person name="Saiz-Jimenez C."/>
        </authorList>
    </citation>
    <scope>NUCLEOTIDE SEQUENCE [LARGE SCALE GENOMIC DNA]</scope>
    <source>
        <strain evidence="3 4">DSM 19484</strain>
    </source>
</reference>
<sequence length="163" mass="17535">PRPAGPEAAALRMPDAPDMTAPARTAPASAAAMPDQPRPVVQQVAEALVTSRADRTELALSPEELGRLRVVFTGPDRTHVTIWAERPETLDLVRRNADLLAQQLADAGIGGGSMEFRRDDRPEGWGMQARDTGTDGDGAAPAPTESLRLSPRVLSDRRLDIRI</sequence>
<feature type="domain" description="Flagellar hook-length control protein-like C-terminal" evidence="2">
    <location>
        <begin position="51"/>
        <end position="122"/>
    </location>
</feature>
<accession>A0A418ZP01</accession>
<dbReference type="RefSeq" id="WP_147388188.1">
    <property type="nucleotide sequence ID" value="NZ_QZEV01000193.1"/>
</dbReference>
<dbReference type="InterPro" id="IPR021136">
    <property type="entry name" value="Flagellar_hook_control-like_C"/>
</dbReference>
<feature type="region of interest" description="Disordered" evidence="1">
    <location>
        <begin position="1"/>
        <end position="38"/>
    </location>
</feature>
<evidence type="ECO:0000259" key="2">
    <source>
        <dbReference type="Pfam" id="PF02120"/>
    </source>
</evidence>
<feature type="compositionally biased region" description="Low complexity" evidence="1">
    <location>
        <begin position="21"/>
        <end position="35"/>
    </location>
</feature>
<keyword evidence="3" id="KW-0969">Cilium</keyword>
<organism evidence="3 4">
    <name type="scientific">Paracoccus aestuarii</name>
    <dbReference type="NCBI Taxonomy" id="453842"/>
    <lineage>
        <taxon>Bacteria</taxon>
        <taxon>Pseudomonadati</taxon>
        <taxon>Pseudomonadota</taxon>
        <taxon>Alphaproteobacteria</taxon>
        <taxon>Rhodobacterales</taxon>
        <taxon>Paracoccaceae</taxon>
        <taxon>Paracoccus</taxon>
    </lineage>
</organism>
<dbReference type="AlphaFoldDB" id="A0A418ZP01"/>
<proteinExistence type="predicted"/>
<feature type="non-terminal residue" evidence="3">
    <location>
        <position position="1"/>
    </location>
</feature>
<evidence type="ECO:0000313" key="4">
    <source>
        <dbReference type="Proteomes" id="UP000285530"/>
    </source>
</evidence>
<dbReference type="Gene3D" id="3.30.750.140">
    <property type="match status" value="1"/>
</dbReference>
<name>A0A418ZP01_9RHOB</name>
<dbReference type="InterPro" id="IPR038610">
    <property type="entry name" value="FliK-like_C_sf"/>
</dbReference>
<dbReference type="EMBL" id="QZEV01000193">
    <property type="protein sequence ID" value="RJK94509.1"/>
    <property type="molecule type" value="Genomic_DNA"/>
</dbReference>
<gene>
    <name evidence="3" type="ORF">D3P06_18550</name>
</gene>